<comment type="caution">
    <text evidence="1">The sequence shown here is derived from an EMBL/GenBank/DDBJ whole genome shotgun (WGS) entry which is preliminary data.</text>
</comment>
<dbReference type="Proteomes" id="UP001186944">
    <property type="component" value="Unassembled WGS sequence"/>
</dbReference>
<feature type="non-terminal residue" evidence="1">
    <location>
        <position position="1"/>
    </location>
</feature>
<evidence type="ECO:0000313" key="1">
    <source>
        <dbReference type="EMBL" id="KAK3106867.1"/>
    </source>
</evidence>
<name>A0AA88YVD1_PINIB</name>
<proteinExistence type="predicted"/>
<reference evidence="1" key="1">
    <citation type="submission" date="2019-08" db="EMBL/GenBank/DDBJ databases">
        <title>The improved chromosome-level genome for the pearl oyster Pinctada fucata martensii using PacBio sequencing and Hi-C.</title>
        <authorList>
            <person name="Zheng Z."/>
        </authorList>
    </citation>
    <scope>NUCLEOTIDE SEQUENCE</scope>
    <source>
        <strain evidence="1">ZZ-2019</strain>
        <tissue evidence="1">Adductor muscle</tissue>
    </source>
</reference>
<evidence type="ECO:0000313" key="2">
    <source>
        <dbReference type="Proteomes" id="UP001186944"/>
    </source>
</evidence>
<dbReference type="EMBL" id="VSWD01000002">
    <property type="protein sequence ID" value="KAK3106867.1"/>
    <property type="molecule type" value="Genomic_DNA"/>
</dbReference>
<keyword evidence="2" id="KW-1185">Reference proteome</keyword>
<sequence length="62" mass="6805">SGMCRDIRLQRDPTISVIRDTAADSEPQDHVAIVAEDRTAVATAWPPLSLLSTHDGFDTNRD</sequence>
<organism evidence="1 2">
    <name type="scientific">Pinctada imbricata</name>
    <name type="common">Atlantic pearl-oyster</name>
    <name type="synonym">Pinctada martensii</name>
    <dbReference type="NCBI Taxonomy" id="66713"/>
    <lineage>
        <taxon>Eukaryota</taxon>
        <taxon>Metazoa</taxon>
        <taxon>Spiralia</taxon>
        <taxon>Lophotrochozoa</taxon>
        <taxon>Mollusca</taxon>
        <taxon>Bivalvia</taxon>
        <taxon>Autobranchia</taxon>
        <taxon>Pteriomorphia</taxon>
        <taxon>Pterioida</taxon>
        <taxon>Pterioidea</taxon>
        <taxon>Pteriidae</taxon>
        <taxon>Pinctada</taxon>
    </lineage>
</organism>
<gene>
    <name evidence="1" type="ORF">FSP39_001703</name>
</gene>
<dbReference type="AlphaFoldDB" id="A0AA88YVD1"/>
<accession>A0AA88YVD1</accession>
<protein>
    <submittedName>
        <fullName evidence="1">Uncharacterized protein</fullName>
    </submittedName>
</protein>